<dbReference type="Pfam" id="PF01522">
    <property type="entry name" value="Polysacc_deac_1"/>
    <property type="match status" value="1"/>
</dbReference>
<feature type="domain" description="NodB homology" evidence="3">
    <location>
        <begin position="66"/>
        <end position="258"/>
    </location>
</feature>
<dbReference type="GO" id="GO:0005576">
    <property type="term" value="C:extracellular region"/>
    <property type="evidence" value="ECO:0007669"/>
    <property type="project" value="UniProtKB-SubCell"/>
</dbReference>
<dbReference type="InterPro" id="IPR051398">
    <property type="entry name" value="Polysacch_Deacetylase"/>
</dbReference>
<dbReference type="InterPro" id="IPR002509">
    <property type="entry name" value="NODB_dom"/>
</dbReference>
<dbReference type="InterPro" id="IPR011330">
    <property type="entry name" value="Glyco_hydro/deAcase_b/a-brl"/>
</dbReference>
<evidence type="ECO:0000313" key="5">
    <source>
        <dbReference type="Proteomes" id="UP000318834"/>
    </source>
</evidence>
<dbReference type="EMBL" id="VBAP01000063">
    <property type="protein sequence ID" value="TMI73850.1"/>
    <property type="molecule type" value="Genomic_DNA"/>
</dbReference>
<proteinExistence type="predicted"/>
<sequence length="258" mass="28862">MGMLRALTELAGNFRSAHVVVLCYHRIRSRERFADQMAALSERGYSVLSMPQFTEWLNGSQLPSRSAALLTFDHCYAEQLESALPVLDELTFPATFFPASAGLARERPGVAAHWRKTLLELTKAGHTIGCHTHNHPILTRLSTTDVRQEVLRSKLALEDALGQRVSAFCYPYGAYDARVRKVVQDAGFDVAFTVDLGGVKVGDDPYRLKRVPVLGEPRAAEFGVYLSGRFLISGAVLLGWKLRERFLDRKTSQPERNR</sequence>
<dbReference type="PROSITE" id="PS51677">
    <property type="entry name" value="NODB"/>
    <property type="match status" value="1"/>
</dbReference>
<gene>
    <name evidence="4" type="ORF">E6H05_08765</name>
</gene>
<evidence type="ECO:0000256" key="1">
    <source>
        <dbReference type="ARBA" id="ARBA00004613"/>
    </source>
</evidence>
<organism evidence="4 5">
    <name type="scientific">Candidatus Segetimicrobium genomatis</name>
    <dbReference type="NCBI Taxonomy" id="2569760"/>
    <lineage>
        <taxon>Bacteria</taxon>
        <taxon>Bacillati</taxon>
        <taxon>Candidatus Sysuimicrobiota</taxon>
        <taxon>Candidatus Sysuimicrobiia</taxon>
        <taxon>Candidatus Sysuimicrobiales</taxon>
        <taxon>Candidatus Segetimicrobiaceae</taxon>
        <taxon>Candidatus Segetimicrobium</taxon>
    </lineage>
</organism>
<comment type="subcellular location">
    <subcellularLocation>
        <location evidence="1">Secreted</location>
    </subcellularLocation>
</comment>
<accession>A0A537IRD5</accession>
<dbReference type="CDD" id="cd10918">
    <property type="entry name" value="CE4_NodB_like_5s_6s"/>
    <property type="match status" value="1"/>
</dbReference>
<keyword evidence="2" id="KW-0732">Signal</keyword>
<dbReference type="GO" id="GO:0016810">
    <property type="term" value="F:hydrolase activity, acting on carbon-nitrogen (but not peptide) bonds"/>
    <property type="evidence" value="ECO:0007669"/>
    <property type="project" value="InterPro"/>
</dbReference>
<dbReference type="SUPFAM" id="SSF88713">
    <property type="entry name" value="Glycoside hydrolase/deacetylase"/>
    <property type="match status" value="1"/>
</dbReference>
<dbReference type="AlphaFoldDB" id="A0A537IRD5"/>
<evidence type="ECO:0000313" key="4">
    <source>
        <dbReference type="EMBL" id="TMI73850.1"/>
    </source>
</evidence>
<reference evidence="4 5" key="1">
    <citation type="journal article" date="2019" name="Nat. Microbiol.">
        <title>Mediterranean grassland soil C-N compound turnover is dependent on rainfall and depth, and is mediated by genomically divergent microorganisms.</title>
        <authorList>
            <person name="Diamond S."/>
            <person name="Andeer P.F."/>
            <person name="Li Z."/>
            <person name="Crits-Christoph A."/>
            <person name="Burstein D."/>
            <person name="Anantharaman K."/>
            <person name="Lane K.R."/>
            <person name="Thomas B.C."/>
            <person name="Pan C."/>
            <person name="Northen T.R."/>
            <person name="Banfield J.F."/>
        </authorList>
    </citation>
    <scope>NUCLEOTIDE SEQUENCE [LARGE SCALE GENOMIC DNA]</scope>
    <source>
        <strain evidence="4">NP_8</strain>
    </source>
</reference>
<dbReference type="Proteomes" id="UP000318834">
    <property type="component" value="Unassembled WGS sequence"/>
</dbReference>
<comment type="caution">
    <text evidence="4">The sequence shown here is derived from an EMBL/GenBank/DDBJ whole genome shotgun (WGS) entry which is preliminary data.</text>
</comment>
<name>A0A537IRD5_9BACT</name>
<dbReference type="PANTHER" id="PTHR34216">
    <property type="match status" value="1"/>
</dbReference>
<evidence type="ECO:0000259" key="3">
    <source>
        <dbReference type="PROSITE" id="PS51677"/>
    </source>
</evidence>
<dbReference type="GO" id="GO:0005975">
    <property type="term" value="P:carbohydrate metabolic process"/>
    <property type="evidence" value="ECO:0007669"/>
    <property type="project" value="InterPro"/>
</dbReference>
<protein>
    <submittedName>
        <fullName evidence="4">Polysaccharide deacetylase family protein</fullName>
    </submittedName>
</protein>
<dbReference type="PANTHER" id="PTHR34216:SF3">
    <property type="entry name" value="POLY-BETA-1,6-N-ACETYL-D-GLUCOSAMINE N-DEACETYLASE"/>
    <property type="match status" value="1"/>
</dbReference>
<evidence type="ECO:0000256" key="2">
    <source>
        <dbReference type="ARBA" id="ARBA00022729"/>
    </source>
</evidence>
<dbReference type="Gene3D" id="3.20.20.370">
    <property type="entry name" value="Glycoside hydrolase/deacetylase"/>
    <property type="match status" value="1"/>
</dbReference>